<dbReference type="AlphaFoldDB" id="A0A4R3HVH7"/>
<evidence type="ECO:0000313" key="3">
    <source>
        <dbReference type="Proteomes" id="UP000295382"/>
    </source>
</evidence>
<organism evidence="2 3">
    <name type="scientific">Paucimonas lemoignei</name>
    <name type="common">Pseudomonas lemoignei</name>
    <dbReference type="NCBI Taxonomy" id="29443"/>
    <lineage>
        <taxon>Bacteria</taxon>
        <taxon>Pseudomonadati</taxon>
        <taxon>Pseudomonadota</taxon>
        <taxon>Betaproteobacteria</taxon>
        <taxon>Burkholderiales</taxon>
        <taxon>Burkholderiaceae</taxon>
        <taxon>Paucimonas</taxon>
    </lineage>
</organism>
<keyword evidence="1" id="KW-0472">Membrane</keyword>
<proteinExistence type="predicted"/>
<gene>
    <name evidence="2" type="ORF">EDC30_10728</name>
</gene>
<comment type="caution">
    <text evidence="2">The sequence shown here is derived from an EMBL/GenBank/DDBJ whole genome shotgun (WGS) entry which is preliminary data.</text>
</comment>
<dbReference type="EMBL" id="SLZQ01000007">
    <property type="protein sequence ID" value="TCS36211.1"/>
    <property type="molecule type" value="Genomic_DNA"/>
</dbReference>
<feature type="transmembrane region" description="Helical" evidence="1">
    <location>
        <begin position="61"/>
        <end position="79"/>
    </location>
</feature>
<dbReference type="OrthoDB" id="8595329at2"/>
<evidence type="ECO:0000256" key="1">
    <source>
        <dbReference type="SAM" id="Phobius"/>
    </source>
</evidence>
<protein>
    <submittedName>
        <fullName evidence="2">Uncharacterized protein</fullName>
    </submittedName>
</protein>
<keyword evidence="3" id="KW-1185">Reference proteome</keyword>
<keyword evidence="1" id="KW-1133">Transmembrane helix</keyword>
<sequence length="129" mass="14793">MQADHPSRLIQVLQLLGLLCLLFWRWATPFWRFRDVNLGTFEQRSANYRHNRAQRAILPSYTLKWLGIAACMLILLQIYSGMLAQTMEGTPAYFCAALFCISSGIAFSFACVVIAILLACYFFFTHIKD</sequence>
<dbReference type="Proteomes" id="UP000295382">
    <property type="component" value="Unassembled WGS sequence"/>
</dbReference>
<name>A0A4R3HVH7_PAULE</name>
<dbReference type="RefSeq" id="WP_132259051.1">
    <property type="nucleotide sequence ID" value="NZ_SLZQ01000007.1"/>
</dbReference>
<feature type="transmembrane region" description="Helical" evidence="1">
    <location>
        <begin position="6"/>
        <end position="24"/>
    </location>
</feature>
<reference evidence="2 3" key="1">
    <citation type="submission" date="2019-03" db="EMBL/GenBank/DDBJ databases">
        <title>Genomic Encyclopedia of Type Strains, Phase IV (KMG-IV): sequencing the most valuable type-strain genomes for metagenomic binning, comparative biology and taxonomic classification.</title>
        <authorList>
            <person name="Goeker M."/>
        </authorList>
    </citation>
    <scope>NUCLEOTIDE SEQUENCE [LARGE SCALE GENOMIC DNA]</scope>
    <source>
        <strain evidence="2 3">DSM 7445</strain>
    </source>
</reference>
<keyword evidence="1" id="KW-0812">Transmembrane</keyword>
<evidence type="ECO:0000313" key="2">
    <source>
        <dbReference type="EMBL" id="TCS36211.1"/>
    </source>
</evidence>
<accession>A0A4R3HVH7</accession>
<feature type="transmembrane region" description="Helical" evidence="1">
    <location>
        <begin position="91"/>
        <end position="124"/>
    </location>
</feature>